<dbReference type="Pfam" id="PF02481">
    <property type="entry name" value="DNA_processg_A"/>
    <property type="match status" value="1"/>
</dbReference>
<evidence type="ECO:0000259" key="2">
    <source>
        <dbReference type="Pfam" id="PF02481"/>
    </source>
</evidence>
<dbReference type="Gene3D" id="3.40.50.450">
    <property type="match status" value="1"/>
</dbReference>
<feature type="domain" description="DprA winged helix" evidence="3">
    <location>
        <begin position="311"/>
        <end position="361"/>
    </location>
</feature>
<dbReference type="Proteomes" id="UP000325155">
    <property type="component" value="Chromosome"/>
</dbReference>
<dbReference type="KEGG" id="cip:FZC35_01155"/>
<proteinExistence type="inferred from homology"/>
<evidence type="ECO:0000313" key="4">
    <source>
        <dbReference type="EMBL" id="QEK37987.1"/>
    </source>
</evidence>
<dbReference type="PANTHER" id="PTHR43022:SF1">
    <property type="entry name" value="PROTEIN SMF"/>
    <property type="match status" value="1"/>
</dbReference>
<dbReference type="EMBL" id="CP043315">
    <property type="protein sequence ID" value="QEK37987.1"/>
    <property type="molecule type" value="Genomic_DNA"/>
</dbReference>
<reference evidence="4 5" key="1">
    <citation type="submission" date="2019-08" db="EMBL/GenBank/DDBJ databases">
        <title>Highly reduced genomes of protist endosymbionts show evolutionary convergence.</title>
        <authorList>
            <person name="George E."/>
            <person name="Husnik F."/>
            <person name="Tashyreva D."/>
            <person name="Prokopchuk G."/>
            <person name="Horak A."/>
            <person name="Kwong W.K."/>
            <person name="Lukes J."/>
            <person name="Keeling P.J."/>
        </authorList>
    </citation>
    <scope>NUCLEOTIDE SEQUENCE [LARGE SCALE GENOMIC DNA]</scope>
    <source>
        <strain evidence="4">1605</strain>
    </source>
</reference>
<accession>A0A5C0UE55</accession>
<dbReference type="AlphaFoldDB" id="A0A5C0UE55"/>
<keyword evidence="5" id="KW-1185">Reference proteome</keyword>
<sequence>MQMIKYEQNNNKFNKILTEEEKIDFLRVIRTKNIGPISFFHLLNTHKTIDKVIKFLETKLEVKSKTYAVEEMRKIRNYGADIICFSEPNYPILLREIRDCPPVICAKGDLGILSREKLFAIAGSRTCSVQSQVMTKRITSELGENGYTIVSGLARGIDTCAHQNSLNTGTIAVLANGIDHVYPSENKSLYEKIAIKGVILSEVEFGTKPSAHLFPNRNRIIAGMSLGVLIAEASVKSGSLITSQCALENGRDVFAIPGCPLDPRSRGANKLIKQGAALVEFIHDITNAFEDFSLKEPVESYIPEIKYDFSEKQLSDYSEKLLDMIGFFPISIELLINKMDIPISTVRALLAQLEIEGKISHSWGNKVSLRR</sequence>
<dbReference type="Pfam" id="PF21102">
    <property type="entry name" value="DprA_N"/>
    <property type="match status" value="1"/>
</dbReference>
<dbReference type="PANTHER" id="PTHR43022">
    <property type="entry name" value="PROTEIN SMF"/>
    <property type="match status" value="1"/>
</dbReference>
<feature type="domain" description="Smf/DprA SLOG" evidence="2">
    <location>
        <begin position="82"/>
        <end position="289"/>
    </location>
</feature>
<name>A0A5C0UE55_9PROT</name>
<evidence type="ECO:0000259" key="3">
    <source>
        <dbReference type="Pfam" id="PF17782"/>
    </source>
</evidence>
<dbReference type="SUPFAM" id="SSF102405">
    <property type="entry name" value="MCP/YpsA-like"/>
    <property type="match status" value="1"/>
</dbReference>
<dbReference type="InterPro" id="IPR041614">
    <property type="entry name" value="DprA_WH"/>
</dbReference>
<comment type="similarity">
    <text evidence="1">Belongs to the DprA/Smf family.</text>
</comment>
<dbReference type="InterPro" id="IPR003488">
    <property type="entry name" value="DprA"/>
</dbReference>
<protein>
    <submittedName>
        <fullName evidence="4">DNA-protecting protein DprA</fullName>
    </submittedName>
</protein>
<evidence type="ECO:0000256" key="1">
    <source>
        <dbReference type="ARBA" id="ARBA00006525"/>
    </source>
</evidence>
<dbReference type="OrthoDB" id="9785707at2"/>
<dbReference type="Gene3D" id="1.10.10.10">
    <property type="entry name" value="Winged helix-like DNA-binding domain superfamily/Winged helix DNA-binding domain"/>
    <property type="match status" value="1"/>
</dbReference>
<evidence type="ECO:0000313" key="5">
    <source>
        <dbReference type="Proteomes" id="UP000325155"/>
    </source>
</evidence>
<dbReference type="Pfam" id="PF17782">
    <property type="entry name" value="WHD_DprA"/>
    <property type="match status" value="1"/>
</dbReference>
<dbReference type="InterPro" id="IPR057666">
    <property type="entry name" value="DrpA_SLOG"/>
</dbReference>
<organism evidence="4 5">
    <name type="scientific">Candidatus Cytomitobacter indipagum</name>
    <dbReference type="NCBI Taxonomy" id="2601575"/>
    <lineage>
        <taxon>Bacteria</taxon>
        <taxon>Pseudomonadati</taxon>
        <taxon>Pseudomonadota</taxon>
        <taxon>Alphaproteobacteria</taxon>
        <taxon>Holosporales</taxon>
        <taxon>Holosporaceae</taxon>
        <taxon>Candidatus Cytomitobacter</taxon>
    </lineage>
</organism>
<gene>
    <name evidence="4" type="primary">dprA</name>
    <name evidence="4" type="ORF">FZC35_01155</name>
</gene>
<dbReference type="GO" id="GO:0009294">
    <property type="term" value="P:DNA-mediated transformation"/>
    <property type="evidence" value="ECO:0007669"/>
    <property type="project" value="InterPro"/>
</dbReference>
<dbReference type="InterPro" id="IPR036388">
    <property type="entry name" value="WH-like_DNA-bd_sf"/>
</dbReference>
<dbReference type="NCBIfam" id="TIGR00732">
    <property type="entry name" value="dprA"/>
    <property type="match status" value="1"/>
</dbReference>